<gene>
    <name evidence="1" type="ORF">EDB92DRAFT_138886</name>
</gene>
<comment type="caution">
    <text evidence="1">The sequence shown here is derived from an EMBL/GenBank/DDBJ whole genome shotgun (WGS) entry which is preliminary data.</text>
</comment>
<name>A0AAD4L676_9AGAM</name>
<sequence length="126" mass="14259">MINRPLRRSVTFRALVVKNLLSISSLFMFTRSYCNRCVSVDRRRSYYLGLDLLVLVRGRLMKDGGQSVTERLCSGRNVRSADTLRRTSSPKHSWVTFGKCSASLGLRQVSFRGAPQGLNPRSLECD</sequence>
<dbReference type="AlphaFoldDB" id="A0AAD4L676"/>
<keyword evidence="2" id="KW-1185">Reference proteome</keyword>
<protein>
    <submittedName>
        <fullName evidence="1">Uncharacterized protein</fullName>
    </submittedName>
</protein>
<reference evidence="1" key="1">
    <citation type="submission" date="2022-01" db="EMBL/GenBank/DDBJ databases">
        <title>Comparative genomics reveals a dynamic genome evolution in the ectomycorrhizal milk-cap (Lactarius) mushrooms.</title>
        <authorList>
            <consortium name="DOE Joint Genome Institute"/>
            <person name="Lebreton A."/>
            <person name="Tang N."/>
            <person name="Kuo A."/>
            <person name="LaButti K."/>
            <person name="Drula E."/>
            <person name="Barry K."/>
            <person name="Clum A."/>
            <person name="Lipzen A."/>
            <person name="Mousain D."/>
            <person name="Ng V."/>
            <person name="Wang R."/>
            <person name="Wang X."/>
            <person name="Dai Y."/>
            <person name="Henrissat B."/>
            <person name="Grigoriev I.V."/>
            <person name="Guerin-Laguette A."/>
            <person name="Yu F."/>
            <person name="Martin F.M."/>
        </authorList>
    </citation>
    <scope>NUCLEOTIDE SEQUENCE</scope>
    <source>
        <strain evidence="1">QP</strain>
    </source>
</reference>
<dbReference type="EMBL" id="JAKELL010000107">
    <property type="protein sequence ID" value="KAH8982025.1"/>
    <property type="molecule type" value="Genomic_DNA"/>
</dbReference>
<evidence type="ECO:0000313" key="1">
    <source>
        <dbReference type="EMBL" id="KAH8982025.1"/>
    </source>
</evidence>
<accession>A0AAD4L676</accession>
<proteinExistence type="predicted"/>
<dbReference type="Proteomes" id="UP001201163">
    <property type="component" value="Unassembled WGS sequence"/>
</dbReference>
<organism evidence="1 2">
    <name type="scientific">Lactarius akahatsu</name>
    <dbReference type="NCBI Taxonomy" id="416441"/>
    <lineage>
        <taxon>Eukaryota</taxon>
        <taxon>Fungi</taxon>
        <taxon>Dikarya</taxon>
        <taxon>Basidiomycota</taxon>
        <taxon>Agaricomycotina</taxon>
        <taxon>Agaricomycetes</taxon>
        <taxon>Russulales</taxon>
        <taxon>Russulaceae</taxon>
        <taxon>Lactarius</taxon>
    </lineage>
</organism>
<evidence type="ECO:0000313" key="2">
    <source>
        <dbReference type="Proteomes" id="UP001201163"/>
    </source>
</evidence>